<evidence type="ECO:0000313" key="3">
    <source>
        <dbReference type="EnsemblPlants" id="AUR62030725-RA:cds"/>
    </source>
</evidence>
<dbReference type="Gene3D" id="3.30.70.2890">
    <property type="entry name" value="XS domain"/>
    <property type="match status" value="1"/>
</dbReference>
<dbReference type="InterPro" id="IPR038588">
    <property type="entry name" value="XS_domain_sf"/>
</dbReference>
<organism evidence="3 4">
    <name type="scientific">Chenopodium quinoa</name>
    <name type="common">Quinoa</name>
    <dbReference type="NCBI Taxonomy" id="63459"/>
    <lineage>
        <taxon>Eukaryota</taxon>
        <taxon>Viridiplantae</taxon>
        <taxon>Streptophyta</taxon>
        <taxon>Embryophyta</taxon>
        <taxon>Tracheophyta</taxon>
        <taxon>Spermatophyta</taxon>
        <taxon>Magnoliopsida</taxon>
        <taxon>eudicotyledons</taxon>
        <taxon>Gunneridae</taxon>
        <taxon>Pentapetalae</taxon>
        <taxon>Caryophyllales</taxon>
        <taxon>Chenopodiaceae</taxon>
        <taxon>Chenopodioideae</taxon>
        <taxon>Atripliceae</taxon>
        <taxon>Chenopodium</taxon>
    </lineage>
</organism>
<reference evidence="3" key="2">
    <citation type="submission" date="2021-03" db="UniProtKB">
        <authorList>
            <consortium name="EnsemblPlants"/>
        </authorList>
    </citation>
    <scope>IDENTIFICATION</scope>
</reference>
<evidence type="ECO:0000259" key="2">
    <source>
        <dbReference type="Pfam" id="PF03468"/>
    </source>
</evidence>
<dbReference type="Pfam" id="PF03468">
    <property type="entry name" value="XS"/>
    <property type="match status" value="1"/>
</dbReference>
<dbReference type="GO" id="GO:0031047">
    <property type="term" value="P:regulatory ncRNA-mediated gene silencing"/>
    <property type="evidence" value="ECO:0007669"/>
    <property type="project" value="InterPro"/>
</dbReference>
<feature type="compositionally biased region" description="Basic and acidic residues" evidence="1">
    <location>
        <begin position="49"/>
        <end position="71"/>
    </location>
</feature>
<dbReference type="Gramene" id="AUR62030725-RA">
    <property type="protein sequence ID" value="AUR62030725-RA:cds"/>
    <property type="gene ID" value="AUR62030725"/>
</dbReference>
<dbReference type="InterPro" id="IPR005380">
    <property type="entry name" value="XS_domain"/>
</dbReference>
<feature type="region of interest" description="Disordered" evidence="1">
    <location>
        <begin position="1"/>
        <end position="80"/>
    </location>
</feature>
<reference evidence="3" key="1">
    <citation type="journal article" date="2017" name="Nature">
        <title>The genome of Chenopodium quinoa.</title>
        <authorList>
            <person name="Jarvis D.E."/>
            <person name="Ho Y.S."/>
            <person name="Lightfoot D.J."/>
            <person name="Schmoeckel S.M."/>
            <person name="Li B."/>
            <person name="Borm T.J.A."/>
            <person name="Ohyanagi H."/>
            <person name="Mineta K."/>
            <person name="Michell C.T."/>
            <person name="Saber N."/>
            <person name="Kharbatia N.M."/>
            <person name="Rupper R.R."/>
            <person name="Sharp A.R."/>
            <person name="Dally N."/>
            <person name="Boughton B.A."/>
            <person name="Woo Y.H."/>
            <person name="Gao G."/>
            <person name="Schijlen E.G.W.M."/>
            <person name="Guo X."/>
            <person name="Momin A.A."/>
            <person name="Negrao S."/>
            <person name="Al-Babili S."/>
            <person name="Gehring C."/>
            <person name="Roessner U."/>
            <person name="Jung C."/>
            <person name="Murphy K."/>
            <person name="Arold S.T."/>
            <person name="Gojobori T."/>
            <person name="van der Linden C.G."/>
            <person name="van Loo E.N."/>
            <person name="Jellen E.N."/>
            <person name="Maughan P.J."/>
            <person name="Tester M."/>
        </authorList>
    </citation>
    <scope>NUCLEOTIDE SEQUENCE [LARGE SCALE GENOMIC DNA]</scope>
    <source>
        <strain evidence="3">cv. PI 614886</strain>
    </source>
</reference>
<dbReference type="AlphaFoldDB" id="A0A803MJZ2"/>
<dbReference type="OMA" id="GDIREPQ"/>
<sequence length="939" mass="108613">MSRRHEDTRLKTSVVPTRDRRDDMDQETYFAPRRGGPVRSRRSLSPQEIVERSRRSMNLDRRSSSLERRESPPVQHPQKRLHLDERAFGTSPTAMRIHGKSEYPEYVEYSNLNTRPRHVYNYDDHMDVVKQKEYSARRLCTSGHHSMAETLPFEEAMDRDVGLRPNYVFASRYAEPCGNYSTTDMHRVKDENAQYQDAISHEKIAKDIYYKDGEQSAYYSRESPYIDSPLSQIKDFGSEDLLKNIPSTSSSIMTRGEYLSKVHDVRTLPPDGYPKRYGKELEPLVVDDYGQRIMSDSRRGYETICRDPKCYACDAYKSSRPERKDYEYPEIRVRGDDEIGYASQENLYTKAQYTREVHDHRDVLRPDRMDSLVESIPKGEGSHSSRRIVKNVGGRDFDVIQKETVLDYVDTRRSSNGLIQAGEYLDSGNSHVEPTRKASNHRHISDLGDLHEHEFEDPHMDYGYGRYAQIGSDRTMLKNSSEYIKVELQRGTGGYERIKADELVDNDRVLKRKYSNDNVSRMDSRNENDYHDHQVEWTSRKGDIIQLKRPSGYERSHYYAEVEQMPDGTYFHKDSINDDWTSYQDKSESIQEHSGKPYKMGNRHFKGYTKSESSKGYNHISHPHQRYTHYKQQNLRQRNDKGNNIAMHAQTADIIEYSGTPWKSDPSEDSDSFKQRIQAAFLDFSKRFNENPTARKLYKEEGKAGRLFCVVCRRSASKEFQNTKALATHAYMSYKVGLRPQHLGLHKAICFLMGWNTMPDPNSGTWVPELLPKPEALAQKEDLILWPPIVIVHNISLSNNDHNKWKLINIDALGEFLRVKGFHLGKMKICLGNPGDHSVILVKFLGTFSGLQEAERLHKIFLGRKHGRVDFEQAISGIEPVDELAQGDNPVEKVEDGLLYGYMGISEDLDSVDFDTKKRCSVKSKKEIHELADAPVKPE</sequence>
<protein>
    <recommendedName>
        <fullName evidence="2">XS domain-containing protein</fullName>
    </recommendedName>
</protein>
<keyword evidence="4" id="KW-1185">Reference proteome</keyword>
<feature type="compositionally biased region" description="Basic and acidic residues" evidence="1">
    <location>
        <begin position="1"/>
        <end position="10"/>
    </location>
</feature>
<evidence type="ECO:0000256" key="1">
    <source>
        <dbReference type="SAM" id="MobiDB-lite"/>
    </source>
</evidence>
<feature type="domain" description="XS" evidence="2">
    <location>
        <begin position="781"/>
        <end position="910"/>
    </location>
</feature>
<evidence type="ECO:0000313" key="4">
    <source>
        <dbReference type="Proteomes" id="UP000596660"/>
    </source>
</evidence>
<name>A0A803MJZ2_CHEQI</name>
<dbReference type="PANTHER" id="PTHR46619">
    <property type="entry name" value="RNA RECOGNITION MOTIF XS DOMAIN PROTEIN-RELATED"/>
    <property type="match status" value="1"/>
</dbReference>
<proteinExistence type="predicted"/>
<dbReference type="Proteomes" id="UP000596660">
    <property type="component" value="Unplaced"/>
</dbReference>
<accession>A0A803MJZ2</accession>
<dbReference type="PANTHER" id="PTHR46619:SF2">
    <property type="entry name" value="XS DOMAIN PROTEIN"/>
    <property type="match status" value="1"/>
</dbReference>
<dbReference type="EnsemblPlants" id="AUR62030725-RA">
    <property type="protein sequence ID" value="AUR62030725-RA:cds"/>
    <property type="gene ID" value="AUR62030725"/>
</dbReference>
<feature type="compositionally biased region" description="Low complexity" evidence="1">
    <location>
        <begin position="32"/>
        <end position="46"/>
    </location>
</feature>